<organism evidence="1 2">
    <name type="scientific">Ralstonia thomasii</name>
    <dbReference type="NCBI Taxonomy" id="3058596"/>
    <lineage>
        <taxon>Bacteria</taxon>
        <taxon>Pseudomonadati</taxon>
        <taxon>Pseudomonadota</taxon>
        <taxon>Betaproteobacteria</taxon>
        <taxon>Burkholderiales</taxon>
        <taxon>Burkholderiaceae</taxon>
        <taxon>Ralstonia</taxon>
    </lineage>
</organism>
<sequence length="67" mass="7643">MGLRGLLFQVSRLTHAVKHALRKLMETRSKGIDVRLLEPTKPMTDAERAERYRSGRFAEMTDTQAGL</sequence>
<evidence type="ECO:0000313" key="1">
    <source>
        <dbReference type="EMBL" id="CAJ0794417.1"/>
    </source>
</evidence>
<reference evidence="1 2" key="1">
    <citation type="submission" date="2023-07" db="EMBL/GenBank/DDBJ databases">
        <authorList>
            <person name="Peeters C."/>
        </authorList>
    </citation>
    <scope>NUCLEOTIDE SEQUENCE [LARGE SCALE GENOMIC DNA]</scope>
    <source>
        <strain evidence="1 2">LMG 18095</strain>
    </source>
</reference>
<gene>
    <name evidence="1" type="ORF">LMG18095_02601</name>
</gene>
<dbReference type="EMBL" id="CATZAR010000006">
    <property type="protein sequence ID" value="CAJ0794417.1"/>
    <property type="molecule type" value="Genomic_DNA"/>
</dbReference>
<comment type="caution">
    <text evidence="1">The sequence shown here is derived from an EMBL/GenBank/DDBJ whole genome shotgun (WGS) entry which is preliminary data.</text>
</comment>
<dbReference type="Proteomes" id="UP001189773">
    <property type="component" value="Unassembled WGS sequence"/>
</dbReference>
<evidence type="ECO:0008006" key="3">
    <source>
        <dbReference type="Google" id="ProtNLM"/>
    </source>
</evidence>
<evidence type="ECO:0000313" key="2">
    <source>
        <dbReference type="Proteomes" id="UP001189773"/>
    </source>
</evidence>
<keyword evidence="2" id="KW-1185">Reference proteome</keyword>
<accession>A0ABN9IZ28</accession>
<name>A0ABN9IZ28_9RALS</name>
<proteinExistence type="predicted"/>
<protein>
    <recommendedName>
        <fullName evidence="3">Transposase</fullName>
    </recommendedName>
</protein>